<dbReference type="Proteomes" id="UP000070598">
    <property type="component" value="Unassembled WGS sequence"/>
</dbReference>
<evidence type="ECO:0000313" key="1">
    <source>
        <dbReference type="EMBL" id="KWX04624.1"/>
    </source>
</evidence>
<reference evidence="2 4" key="2">
    <citation type="submission" date="2015-02" db="EMBL/GenBank/DDBJ databases">
        <title>Physiological reanalysis, assessment of diazotrophy, and genome sequences of multiple isolates of Streptomyces thermoautotrophicus.</title>
        <authorList>
            <person name="MacKellar D.C."/>
            <person name="Lieber L."/>
            <person name="Norman J."/>
            <person name="Bolger A."/>
            <person name="Tobin C."/>
            <person name="Murray J.W."/>
            <person name="Prell J."/>
        </authorList>
    </citation>
    <scope>NUCLEOTIDE SEQUENCE [LARGE SCALE GENOMIC DNA]</scope>
    <source>
        <strain evidence="2 4">UBT1</strain>
    </source>
</reference>
<gene>
    <name evidence="2" type="ORF">TH66_00225</name>
    <name evidence="1" type="ORF">TR74_24170</name>
</gene>
<dbReference type="AlphaFoldDB" id="A0A132N7I1"/>
<sequence>MANPQVNTDIRAAVLERAQGQCECGGSCGRTHYTHRPGSRVQGRCHRVDLPGARLVVLPVTDVPLAEAARLGADQLGALCPQCAALVLRARRRARARRVAAQNPTEALF</sequence>
<dbReference type="EMBL" id="JYIK01001122">
    <property type="protein sequence ID" value="KWX04624.1"/>
    <property type="molecule type" value="Genomic_DNA"/>
</dbReference>
<evidence type="ECO:0000313" key="2">
    <source>
        <dbReference type="EMBL" id="KWX05976.1"/>
    </source>
</evidence>
<reference evidence="3" key="1">
    <citation type="submission" date="2015-02" db="EMBL/GenBank/DDBJ databases">
        <title>Physiological reanalysis, assessment of diazotrophy, and genome sequences of multiple isolates of Streptomyces thermoautotrophicus.</title>
        <authorList>
            <person name="MacKellar D.C."/>
            <person name="Lieber L."/>
            <person name="Norman J."/>
            <person name="Bolger A."/>
            <person name="Tobin C."/>
            <person name="Murray J.W."/>
            <person name="Friesen M."/>
            <person name="Prell J."/>
        </authorList>
    </citation>
    <scope>NUCLEOTIDE SEQUENCE [LARGE SCALE GENOMIC DNA]</scope>
    <source>
        <strain evidence="3">UBT1</strain>
    </source>
</reference>
<dbReference type="Proteomes" id="UP000070659">
    <property type="component" value="Unassembled WGS sequence"/>
</dbReference>
<dbReference type="EMBL" id="JYIJ01000008">
    <property type="protein sequence ID" value="KWX05976.1"/>
    <property type="molecule type" value="Genomic_DNA"/>
</dbReference>
<protein>
    <recommendedName>
        <fullName evidence="5">HNH endonuclease</fullName>
    </recommendedName>
</protein>
<name>A0A132N7I1_9ACTN</name>
<evidence type="ECO:0000313" key="4">
    <source>
        <dbReference type="Proteomes" id="UP000070659"/>
    </source>
</evidence>
<proteinExistence type="predicted"/>
<organism evidence="2 4">
    <name type="scientific">Carbonactinospora thermoautotrophica</name>
    <dbReference type="NCBI Taxonomy" id="1469144"/>
    <lineage>
        <taxon>Bacteria</taxon>
        <taxon>Bacillati</taxon>
        <taxon>Actinomycetota</taxon>
        <taxon>Actinomycetes</taxon>
        <taxon>Kitasatosporales</taxon>
        <taxon>Carbonactinosporaceae</taxon>
        <taxon>Carbonactinospora</taxon>
    </lineage>
</organism>
<dbReference type="RefSeq" id="WP_067067486.1">
    <property type="nucleotide sequence ID" value="NZ_JYIJ01000008.1"/>
</dbReference>
<evidence type="ECO:0000313" key="3">
    <source>
        <dbReference type="Proteomes" id="UP000070598"/>
    </source>
</evidence>
<comment type="caution">
    <text evidence="2">The sequence shown here is derived from an EMBL/GenBank/DDBJ whole genome shotgun (WGS) entry which is preliminary data.</text>
</comment>
<accession>A0A132N7I1</accession>
<evidence type="ECO:0008006" key="5">
    <source>
        <dbReference type="Google" id="ProtNLM"/>
    </source>
</evidence>
<dbReference type="PATRIC" id="fig|1469144.8.peg.1660"/>